<dbReference type="EC" id="1.13.11.58" evidence="2"/>
<keyword evidence="1" id="KW-0732">Signal</keyword>
<accession>A0ABD1H3I8</accession>
<dbReference type="PANTHER" id="PTHR31694:SF26">
    <property type="entry name" value="OS05G0151100 PROTEIN"/>
    <property type="match status" value="1"/>
</dbReference>
<dbReference type="Pfam" id="PF13668">
    <property type="entry name" value="Ferritin_2"/>
    <property type="match status" value="1"/>
</dbReference>
<feature type="signal peptide" evidence="1">
    <location>
        <begin position="1"/>
        <end position="17"/>
    </location>
</feature>
<evidence type="ECO:0000313" key="3">
    <source>
        <dbReference type="Proteomes" id="UP001567538"/>
    </source>
</evidence>
<dbReference type="InterPro" id="IPR052965">
    <property type="entry name" value="Pigment-catalase-like"/>
</dbReference>
<dbReference type="Proteomes" id="UP001567538">
    <property type="component" value="Unassembled WGS sequence"/>
</dbReference>
<dbReference type="AlphaFoldDB" id="A0ABD1H3I8"/>
<reference evidence="2 3" key="1">
    <citation type="submission" date="2024-06" db="EMBL/GenBank/DDBJ databases">
        <title>A chromosome level genome sequence of Diviner's sage (Salvia divinorum).</title>
        <authorList>
            <person name="Ford S.A."/>
            <person name="Ro D.-K."/>
            <person name="Ness R.W."/>
            <person name="Phillips M.A."/>
        </authorList>
    </citation>
    <scope>NUCLEOTIDE SEQUENCE [LARGE SCALE GENOMIC DNA]</scope>
    <source>
        <strain evidence="2">SAF-2024a</strain>
        <tissue evidence="2">Leaf</tissue>
    </source>
</reference>
<dbReference type="PANTHER" id="PTHR31694">
    <property type="entry name" value="DESICCATION-LIKE PROTEIN"/>
    <property type="match status" value="1"/>
</dbReference>
<evidence type="ECO:0000313" key="2">
    <source>
        <dbReference type="EMBL" id="KAL1549581.1"/>
    </source>
</evidence>
<protein>
    <submittedName>
        <fullName evidence="2">Linoleate 9S-lipoxygenase</fullName>
        <ecNumber evidence="2">1.13.11.58</ecNumber>
    </submittedName>
</protein>
<dbReference type="EMBL" id="JBEAFC010000007">
    <property type="protein sequence ID" value="KAL1549581.1"/>
    <property type="molecule type" value="Genomic_DNA"/>
</dbReference>
<name>A0ABD1H3I8_SALDI</name>
<gene>
    <name evidence="2" type="ORF">AAHA92_17670</name>
</gene>
<keyword evidence="2" id="KW-0560">Oxidoreductase</keyword>
<keyword evidence="3" id="KW-1185">Reference proteome</keyword>
<evidence type="ECO:0000256" key="1">
    <source>
        <dbReference type="SAM" id="SignalP"/>
    </source>
</evidence>
<dbReference type="GO" id="GO:1990136">
    <property type="term" value="F:linoleate 9S-lipoxygenase activity"/>
    <property type="evidence" value="ECO:0007669"/>
    <property type="project" value="UniProtKB-EC"/>
</dbReference>
<comment type="caution">
    <text evidence="2">The sequence shown here is derived from an EMBL/GenBank/DDBJ whole genome shotgun (WGS) entry which is preliminary data.</text>
</comment>
<proteinExistence type="predicted"/>
<feature type="chain" id="PRO_5044869930" evidence="1">
    <location>
        <begin position="18"/>
        <end position="219"/>
    </location>
</feature>
<organism evidence="2 3">
    <name type="scientific">Salvia divinorum</name>
    <name type="common">Maria pastora</name>
    <name type="synonym">Diviner's sage</name>
    <dbReference type="NCBI Taxonomy" id="28513"/>
    <lineage>
        <taxon>Eukaryota</taxon>
        <taxon>Viridiplantae</taxon>
        <taxon>Streptophyta</taxon>
        <taxon>Embryophyta</taxon>
        <taxon>Tracheophyta</taxon>
        <taxon>Spermatophyta</taxon>
        <taxon>Magnoliopsida</taxon>
        <taxon>eudicotyledons</taxon>
        <taxon>Gunneridae</taxon>
        <taxon>Pentapetalae</taxon>
        <taxon>asterids</taxon>
        <taxon>lamiids</taxon>
        <taxon>Lamiales</taxon>
        <taxon>Lamiaceae</taxon>
        <taxon>Nepetoideae</taxon>
        <taxon>Mentheae</taxon>
        <taxon>Salviinae</taxon>
        <taxon>Salvia</taxon>
        <taxon>Salvia subgen. Calosphace</taxon>
    </lineage>
</organism>
<sequence>MALVIIAIAMLMRVASSRCAPVCHLGYPTHGTEVSGHDEDLIHFSLNLEFLEAEMFLWNAFGYGLDHAAPELVNGGPPPIAPQKANLDSLTRNITGEFGLQEIGHIRSIIRTVGGFRRPLVNLSAANFAMMMDEAFGHKLHVGSLHSALLGYVGANSFLIGYLSKRLVAGLLGVEDAVVREYLYERAAEVVWPYNHTVAEFTSQISELRNRLAKCGVKC</sequence>